<dbReference type="eggNOG" id="COG3332">
    <property type="taxonomic scope" value="Bacteria"/>
</dbReference>
<evidence type="ECO:0000313" key="1">
    <source>
        <dbReference type="EMBL" id="ADE54945.1"/>
    </source>
</evidence>
<dbReference type="RefSeq" id="WP_013043667.1">
    <property type="nucleotide sequence ID" value="NC_014008.1"/>
</dbReference>
<organism evidence="1 2">
    <name type="scientific">Coraliomargarita akajimensis (strain DSM 45221 / IAM 15411 / JCM 23193 / KCTC 12865 / 04OKA010-24)</name>
    <dbReference type="NCBI Taxonomy" id="583355"/>
    <lineage>
        <taxon>Bacteria</taxon>
        <taxon>Pseudomonadati</taxon>
        <taxon>Verrucomicrobiota</taxon>
        <taxon>Opitutia</taxon>
        <taxon>Puniceicoccales</taxon>
        <taxon>Coraliomargaritaceae</taxon>
        <taxon>Coraliomargarita</taxon>
    </lineage>
</organism>
<sequence>MCTLSWWTATHERGVLFNRDEKRTRSRGLPPRIVESDGTRILMPLDPDAGGSWIGVNQHGLIVALLNNYPHYQDQAPKQRSRGKLVVDSLIHCKNVDECMEYIEQMDHRCHKGFLLFAMDPERPPRAREWQGSTLNQLSLLEDGGLPALTSSSVRRTDCEQFRLPRFAKATRTPEALRKLHELHTPADTALGPLMTRADAATDSITEIRLTSAQASMSFQSTHGNPPCLNSASVCQLKYRSD</sequence>
<dbReference type="Proteomes" id="UP000000925">
    <property type="component" value="Chromosome"/>
</dbReference>
<dbReference type="OrthoDB" id="1113830at2"/>
<dbReference type="PANTHER" id="PTHR17985:SF8">
    <property type="entry name" value="TRANSPORT AND GOLGI ORGANIZATION PROTEIN 2 HOMOLOG"/>
    <property type="match status" value="1"/>
</dbReference>
<dbReference type="HOGENOM" id="CLU_084211_1_0_0"/>
<reference evidence="1" key="1">
    <citation type="journal article" date="2010" name="Stand. Genomic Sci.">
        <title>Complete genome sequence of Coraliomargarita akajimensis type strain (04OKA010-24).</title>
        <authorList>
            <person name="Mavromatis K."/>
            <person name="Abt B."/>
            <person name="Brambilla E."/>
            <person name="Lapidus A."/>
            <person name="Copeland A."/>
            <person name="Deshpande S."/>
            <person name="Nolan M."/>
            <person name="Lucas S."/>
            <person name="Tice H."/>
            <person name="Cheng J.F."/>
            <person name="Han C."/>
            <person name="Detter J.C."/>
            <person name="Woyke T."/>
            <person name="Goodwin L."/>
            <person name="Pitluck S."/>
            <person name="Held B."/>
            <person name="Brettin T."/>
            <person name="Tapia R."/>
            <person name="Ivanova N."/>
            <person name="Mikhailova N."/>
            <person name="Pati A."/>
            <person name="Liolios K."/>
            <person name="Chen A."/>
            <person name="Palaniappan K."/>
            <person name="Land M."/>
            <person name="Hauser L."/>
            <person name="Chang Y.J."/>
            <person name="Jeffries C.D."/>
            <person name="Rohde M."/>
            <person name="Goker M."/>
            <person name="Bristow J."/>
            <person name="Eisen J.A."/>
            <person name="Markowitz V."/>
            <person name="Hugenholtz P."/>
            <person name="Klenk H.P."/>
            <person name="Kyrpides N.C."/>
        </authorList>
    </citation>
    <scope>NUCLEOTIDE SEQUENCE [LARGE SCALE GENOMIC DNA]</scope>
    <source>
        <strain evidence="1">DSM 45221</strain>
    </source>
</reference>
<dbReference type="AlphaFoldDB" id="D5EKN8"/>
<dbReference type="Pfam" id="PF05742">
    <property type="entry name" value="TANGO2"/>
    <property type="match status" value="1"/>
</dbReference>
<evidence type="ECO:0000313" key="2">
    <source>
        <dbReference type="Proteomes" id="UP000000925"/>
    </source>
</evidence>
<dbReference type="Gene3D" id="3.60.60.10">
    <property type="entry name" value="Penicillin V Acylase, Chain A"/>
    <property type="match status" value="1"/>
</dbReference>
<dbReference type="KEGG" id="caa:Caka_1927"/>
<gene>
    <name evidence="1" type="ordered locus">Caka_1927</name>
</gene>
<dbReference type="InterPro" id="IPR008551">
    <property type="entry name" value="TANGO2"/>
</dbReference>
<dbReference type="PANTHER" id="PTHR17985">
    <property type="entry name" value="SER/THR-RICH PROTEIN T10 IN DGCR REGION"/>
    <property type="match status" value="1"/>
</dbReference>
<proteinExistence type="predicted"/>
<protein>
    <recommendedName>
        <fullName evidence="3">NRDE family protein</fullName>
    </recommendedName>
</protein>
<keyword evidence="2" id="KW-1185">Reference proteome</keyword>
<accession>D5EKN8</accession>
<dbReference type="STRING" id="583355.Caka_1927"/>
<evidence type="ECO:0008006" key="3">
    <source>
        <dbReference type="Google" id="ProtNLM"/>
    </source>
</evidence>
<dbReference type="EMBL" id="CP001998">
    <property type="protein sequence ID" value="ADE54945.1"/>
    <property type="molecule type" value="Genomic_DNA"/>
</dbReference>
<name>D5EKN8_CORAD</name>